<protein>
    <submittedName>
        <fullName evidence="1">Uncharacterized protein</fullName>
    </submittedName>
</protein>
<evidence type="ECO:0000313" key="2">
    <source>
        <dbReference type="Proteomes" id="UP000198784"/>
    </source>
</evidence>
<dbReference type="EMBL" id="FOWX01000020">
    <property type="protein sequence ID" value="SFP81833.1"/>
    <property type="molecule type" value="Genomic_DNA"/>
</dbReference>
<sequence length="66" mass="7516">MRAIDVPATAGFAGMASSYKHAMRAIVMLHYCRFRRRAHAKRQMIGVATALKFRQPASSQYRPMFV</sequence>
<name>A0A1I5TFN4_9PSED</name>
<gene>
    <name evidence="1" type="ORF">SAMN05216190_12017</name>
</gene>
<keyword evidence="2" id="KW-1185">Reference proteome</keyword>
<organism evidence="1 2">
    <name type="scientific">Pseudomonas borbori</name>
    <dbReference type="NCBI Taxonomy" id="289003"/>
    <lineage>
        <taxon>Bacteria</taxon>
        <taxon>Pseudomonadati</taxon>
        <taxon>Pseudomonadota</taxon>
        <taxon>Gammaproteobacteria</taxon>
        <taxon>Pseudomonadales</taxon>
        <taxon>Pseudomonadaceae</taxon>
        <taxon>Pseudomonas</taxon>
    </lineage>
</organism>
<evidence type="ECO:0000313" key="1">
    <source>
        <dbReference type="EMBL" id="SFP81833.1"/>
    </source>
</evidence>
<dbReference type="AlphaFoldDB" id="A0A1I5TFN4"/>
<accession>A0A1I5TFN4</accession>
<dbReference type="STRING" id="289003.SAMN05216190_12017"/>
<proteinExistence type="predicted"/>
<dbReference type="Proteomes" id="UP000198784">
    <property type="component" value="Unassembled WGS sequence"/>
</dbReference>
<dbReference type="RefSeq" id="WP_090502434.1">
    <property type="nucleotide sequence ID" value="NZ_FOWX01000020.1"/>
</dbReference>
<reference evidence="2" key="1">
    <citation type="submission" date="2016-10" db="EMBL/GenBank/DDBJ databases">
        <authorList>
            <person name="Varghese N."/>
            <person name="Submissions S."/>
        </authorList>
    </citation>
    <scope>NUCLEOTIDE SEQUENCE [LARGE SCALE GENOMIC DNA]</scope>
    <source>
        <strain evidence="2">DSM 17834</strain>
    </source>
</reference>